<sequence length="540" mass="59347">MVSLSASTASQRWHSLSCQQGDLADLNVRCLICGSFHATQAHWQFMAEMPQDPAALIDDLVKMRLYSPQALTVAESMTQAELRTALFVKMTAKGSPKRERLVLDLIQLAGGLDEAFAAAFGPQAGQFFSDAQRVSQFTRRQFLQNIAVGAALVSLANCAQAPQSEESAPESPPPPTTGELEKTDLQIAFLPITCATPIIMSAPLGFYQKHGLNVTLMKYASWSVVRDAAIAGELDAYHMLAPMPIAMSLGLGSTPFQVKLASIENNNGQGIAVAKKHLGAINGPADFKGMTIGIPYDYSNHNLLLRYYLASGGLDPDNDVKLLILPPPDAIAKMSTGQIDAFILPDNFTQRVVFDDIGFIHLLTKDLWPGHPCCAFVAAQNWIDEYPNTFRALNKAIIDGANYANNPANRQEIAAAIAPREYLNQPVEVLEAVMTGNFADGQGNTFEIPDRINFDPYPWKSFASWISTQLVRWNYMPVEKANYDEIGDQVFLTNLARELAEELGADPPQELSRIENLKFADFDPSQPEAYLQKQRQQYGV</sequence>
<gene>
    <name evidence="10" type="ORF">ACFVKH_02210</name>
</gene>
<dbReference type="SUPFAM" id="SSF53850">
    <property type="entry name" value="Periplasmic binding protein-like II"/>
    <property type="match status" value="1"/>
</dbReference>
<dbReference type="Proteomes" id="UP001600165">
    <property type="component" value="Unassembled WGS sequence"/>
</dbReference>
<dbReference type="Gene3D" id="3.40.190.10">
    <property type="entry name" value="Periplasmic binding protein-like II"/>
    <property type="match status" value="2"/>
</dbReference>
<dbReference type="CDD" id="cd13553">
    <property type="entry name" value="PBP2_NrtA_CpmA_like"/>
    <property type="match status" value="1"/>
</dbReference>
<keyword evidence="4" id="KW-0813">Transport</keyword>
<dbReference type="RefSeq" id="WP_377961032.1">
    <property type="nucleotide sequence ID" value="NZ_JBHZOL010000015.1"/>
</dbReference>
<comment type="subcellular location">
    <subcellularLocation>
        <location evidence="2">Cell inner membrane</location>
    </subcellularLocation>
    <subcellularLocation>
        <location evidence="1">Periplasm</location>
    </subcellularLocation>
</comment>
<evidence type="ECO:0000256" key="6">
    <source>
        <dbReference type="ARBA" id="ARBA00022519"/>
    </source>
</evidence>
<reference evidence="10 11" key="1">
    <citation type="submission" date="2024-10" db="EMBL/GenBank/DDBJ databases">
        <authorList>
            <person name="Ratan Roy A."/>
            <person name="Morales Sandoval P.H."/>
            <person name="De Los Santos Villalobos S."/>
            <person name="Chakraborty S."/>
            <person name="Mukherjee J."/>
        </authorList>
    </citation>
    <scope>NUCLEOTIDE SEQUENCE [LARGE SCALE GENOMIC DNA]</scope>
    <source>
        <strain evidence="10 11">S1</strain>
    </source>
</reference>
<dbReference type="PANTHER" id="PTHR30024:SF47">
    <property type="entry name" value="TAURINE-BINDING PERIPLASMIC PROTEIN"/>
    <property type="match status" value="1"/>
</dbReference>
<comment type="similarity">
    <text evidence="3">Belongs to the bacterial solute-binding protein SsuA/TauA family.</text>
</comment>
<evidence type="ECO:0000256" key="9">
    <source>
        <dbReference type="ARBA" id="ARBA00023136"/>
    </source>
</evidence>
<dbReference type="InterPro" id="IPR044527">
    <property type="entry name" value="NrtA/CpmA_ABC-bd_dom"/>
</dbReference>
<evidence type="ECO:0000256" key="8">
    <source>
        <dbReference type="ARBA" id="ARBA00023065"/>
    </source>
</evidence>
<keyword evidence="9" id="KW-0472">Membrane</keyword>
<proteinExistence type="inferred from homology"/>
<keyword evidence="5" id="KW-1003">Cell membrane</keyword>
<evidence type="ECO:0000256" key="3">
    <source>
        <dbReference type="ARBA" id="ARBA00010742"/>
    </source>
</evidence>
<dbReference type="EMBL" id="JBHZOL010000015">
    <property type="protein sequence ID" value="MFE4105074.1"/>
    <property type="molecule type" value="Genomic_DNA"/>
</dbReference>
<keyword evidence="8" id="KW-0406">Ion transport</keyword>
<keyword evidence="11" id="KW-1185">Reference proteome</keyword>
<evidence type="ECO:0000256" key="1">
    <source>
        <dbReference type="ARBA" id="ARBA00004418"/>
    </source>
</evidence>
<comment type="caution">
    <text evidence="10">The sequence shown here is derived from an EMBL/GenBank/DDBJ whole genome shotgun (WGS) entry which is preliminary data.</text>
</comment>
<evidence type="ECO:0000313" key="11">
    <source>
        <dbReference type="Proteomes" id="UP001600165"/>
    </source>
</evidence>
<keyword evidence="6" id="KW-0997">Cell inner membrane</keyword>
<evidence type="ECO:0000256" key="2">
    <source>
        <dbReference type="ARBA" id="ARBA00004533"/>
    </source>
</evidence>
<protein>
    <submittedName>
        <fullName evidence="10">CmpA/NrtA family ABC transporter substrate-binding protein</fullName>
    </submittedName>
</protein>
<evidence type="ECO:0000256" key="4">
    <source>
        <dbReference type="ARBA" id="ARBA00022448"/>
    </source>
</evidence>
<organism evidence="10 11">
    <name type="scientific">Almyronema epifaneia S1</name>
    <dbReference type="NCBI Taxonomy" id="2991925"/>
    <lineage>
        <taxon>Bacteria</taxon>
        <taxon>Bacillati</taxon>
        <taxon>Cyanobacteriota</taxon>
        <taxon>Cyanophyceae</taxon>
        <taxon>Nodosilineales</taxon>
        <taxon>Nodosilineaceae</taxon>
        <taxon>Almyronema</taxon>
        <taxon>Almyronema epifaneia</taxon>
    </lineage>
</organism>
<dbReference type="Pfam" id="PF13379">
    <property type="entry name" value="NMT1_2"/>
    <property type="match status" value="1"/>
</dbReference>
<keyword evidence="7" id="KW-0732">Signal</keyword>
<evidence type="ECO:0000256" key="5">
    <source>
        <dbReference type="ARBA" id="ARBA00022475"/>
    </source>
</evidence>
<dbReference type="PANTHER" id="PTHR30024">
    <property type="entry name" value="ALIPHATIC SULFONATES-BINDING PROTEIN-RELATED"/>
    <property type="match status" value="1"/>
</dbReference>
<accession>A0ABW6IAI9</accession>
<evidence type="ECO:0000256" key="7">
    <source>
        <dbReference type="ARBA" id="ARBA00022729"/>
    </source>
</evidence>
<name>A0ABW6IAI9_9CYAN</name>
<dbReference type="InterPro" id="IPR019546">
    <property type="entry name" value="TAT_signal_bac_arc"/>
</dbReference>
<evidence type="ECO:0000313" key="10">
    <source>
        <dbReference type="EMBL" id="MFE4105074.1"/>
    </source>
</evidence>
<dbReference type="NCBIfam" id="TIGR01409">
    <property type="entry name" value="TAT_signal_seq"/>
    <property type="match status" value="1"/>
</dbReference>